<keyword evidence="1" id="KW-1185">Reference proteome</keyword>
<sequence length="127" mass="14246">METSHQIRPEILGWSSSSSSLLSSSILQEKHGETFYDQVQLGYKLFQIQFGHPVQSAMCYSRPHGSVGQPLRWASRYGGPTAAVGQTAQSATGYTIGGTWFMCPHCLYVRKPVSQPDKRIPRQWEEL</sequence>
<accession>A0A915LCE6</accession>
<proteinExistence type="predicted"/>
<dbReference type="Proteomes" id="UP000887565">
    <property type="component" value="Unplaced"/>
</dbReference>
<protein>
    <submittedName>
        <fullName evidence="2">Uncharacterized protein</fullName>
    </submittedName>
</protein>
<evidence type="ECO:0000313" key="2">
    <source>
        <dbReference type="WBParaSite" id="nRc.2.0.1.t48018-RA"/>
    </source>
</evidence>
<reference evidence="2" key="1">
    <citation type="submission" date="2022-11" db="UniProtKB">
        <authorList>
            <consortium name="WormBaseParasite"/>
        </authorList>
    </citation>
    <scope>IDENTIFICATION</scope>
</reference>
<evidence type="ECO:0000313" key="1">
    <source>
        <dbReference type="Proteomes" id="UP000887565"/>
    </source>
</evidence>
<dbReference type="AlphaFoldDB" id="A0A915LCE6"/>
<name>A0A915LCE6_ROMCU</name>
<dbReference type="WBParaSite" id="nRc.2.0.1.t48018-RA">
    <property type="protein sequence ID" value="nRc.2.0.1.t48018-RA"/>
    <property type="gene ID" value="nRc.2.0.1.g48018"/>
</dbReference>
<organism evidence="1 2">
    <name type="scientific">Romanomermis culicivorax</name>
    <name type="common">Nematode worm</name>
    <dbReference type="NCBI Taxonomy" id="13658"/>
    <lineage>
        <taxon>Eukaryota</taxon>
        <taxon>Metazoa</taxon>
        <taxon>Ecdysozoa</taxon>
        <taxon>Nematoda</taxon>
        <taxon>Enoplea</taxon>
        <taxon>Dorylaimia</taxon>
        <taxon>Mermithida</taxon>
        <taxon>Mermithoidea</taxon>
        <taxon>Mermithidae</taxon>
        <taxon>Romanomermis</taxon>
    </lineage>
</organism>